<dbReference type="SUPFAM" id="SSF55455">
    <property type="entry name" value="SRF-like"/>
    <property type="match status" value="1"/>
</dbReference>
<dbReference type="PROSITE" id="PS51297">
    <property type="entry name" value="K_BOX"/>
    <property type="match status" value="1"/>
</dbReference>
<protein>
    <submittedName>
        <fullName evidence="10">PgMADS protein2</fullName>
    </submittedName>
</protein>
<name>F2ZBV9_PANGI</name>
<keyword evidence="5" id="KW-0539">Nucleus</keyword>
<evidence type="ECO:0000259" key="9">
    <source>
        <dbReference type="PROSITE" id="PS51297"/>
    </source>
</evidence>
<dbReference type="PRINTS" id="PR00404">
    <property type="entry name" value="MADSDOMAIN"/>
</dbReference>
<dbReference type="AlphaFoldDB" id="F2ZBV9"/>
<keyword evidence="3" id="KW-0238">DNA-binding</keyword>
<reference evidence="10" key="1">
    <citation type="submission" date="2011-04" db="EMBL/GenBank/DDBJ databases">
        <title>PgMADS1, an AP1/FUL-like MADS-box gene, involved in hormone-induced flowering and maintenance of reproductive phase in Panax ginseng.</title>
        <authorList>
            <person name="Kim Y."/>
            <person name="An M."/>
            <person name="Han J."/>
            <person name="Yoon E."/>
            <person name="Choi Y."/>
        </authorList>
    </citation>
    <scope>NUCLEOTIDE SEQUENCE</scope>
    <source>
        <tissue evidence="10">Young flowers</tissue>
    </source>
</reference>
<gene>
    <name evidence="10" type="primary">PgMADS2</name>
</gene>
<feature type="domain" description="MADS-box" evidence="8">
    <location>
        <begin position="1"/>
        <end position="61"/>
    </location>
</feature>
<dbReference type="InterPro" id="IPR033896">
    <property type="entry name" value="MEF2-like_N"/>
</dbReference>
<evidence type="ECO:0000313" key="10">
    <source>
        <dbReference type="EMBL" id="BAK20017.1"/>
    </source>
</evidence>
<evidence type="ECO:0000256" key="1">
    <source>
        <dbReference type="ARBA" id="ARBA00004123"/>
    </source>
</evidence>
<dbReference type="InterPro" id="IPR036879">
    <property type="entry name" value="TF_MADSbox_sf"/>
</dbReference>
<dbReference type="FunFam" id="3.40.1810.10:FF:000003">
    <property type="entry name" value="MADS-box transcription factor MADS-MC"/>
    <property type="match status" value="1"/>
</dbReference>
<dbReference type="CDD" id="cd00265">
    <property type="entry name" value="MADS_MEF2_like"/>
    <property type="match status" value="1"/>
</dbReference>
<keyword evidence="4" id="KW-0804">Transcription</keyword>
<dbReference type="GO" id="GO:0000977">
    <property type="term" value="F:RNA polymerase II transcription regulatory region sequence-specific DNA binding"/>
    <property type="evidence" value="ECO:0007669"/>
    <property type="project" value="InterPro"/>
</dbReference>
<dbReference type="Pfam" id="PF01486">
    <property type="entry name" value="K-box"/>
    <property type="match status" value="1"/>
</dbReference>
<dbReference type="PROSITE" id="PS50066">
    <property type="entry name" value="MADS_BOX_2"/>
    <property type="match status" value="1"/>
</dbReference>
<evidence type="ECO:0000256" key="4">
    <source>
        <dbReference type="ARBA" id="ARBA00023163"/>
    </source>
</evidence>
<dbReference type="PROSITE" id="PS00350">
    <property type="entry name" value="MADS_BOX_1"/>
    <property type="match status" value="1"/>
</dbReference>
<comment type="function">
    <text evidence="6">Probable transcription factor.</text>
</comment>
<sequence>MGRGRVQLKRIENKISRQVTFSKRRSGLLKKAHEISVLCDAQVALIVFSTKGKLFEYSTDSSMNTILERYERYSSAEKQLGATDAEPQDNWSLEFANLTAKIEVLQRNIRHYAGEELDPLNLRELQCLEQQLDTALKRIRTRKNQLMHESIYELQKKEKALQGHNNQLAKKIKEKEKTMAEREQLEQQNRGQSSSTFILPQPPPPFPSLTIGGTFQVTGDGAQAPPCNTSLMPPWMLRHVNR</sequence>
<dbReference type="Pfam" id="PF00319">
    <property type="entry name" value="SRF-TF"/>
    <property type="match status" value="1"/>
</dbReference>
<dbReference type="GO" id="GO:0045944">
    <property type="term" value="P:positive regulation of transcription by RNA polymerase II"/>
    <property type="evidence" value="ECO:0007669"/>
    <property type="project" value="InterPro"/>
</dbReference>
<dbReference type="PANTHER" id="PTHR48019">
    <property type="entry name" value="SERUM RESPONSE FACTOR HOMOLOG"/>
    <property type="match status" value="1"/>
</dbReference>
<organism evidence="10">
    <name type="scientific">Panax ginseng</name>
    <name type="common">Korean ginseng</name>
    <dbReference type="NCBI Taxonomy" id="4054"/>
    <lineage>
        <taxon>Eukaryota</taxon>
        <taxon>Viridiplantae</taxon>
        <taxon>Streptophyta</taxon>
        <taxon>Embryophyta</taxon>
        <taxon>Tracheophyta</taxon>
        <taxon>Spermatophyta</taxon>
        <taxon>Magnoliopsida</taxon>
        <taxon>eudicotyledons</taxon>
        <taxon>Gunneridae</taxon>
        <taxon>Pentapetalae</taxon>
        <taxon>asterids</taxon>
        <taxon>campanulids</taxon>
        <taxon>Apiales</taxon>
        <taxon>Araliaceae</taxon>
        <taxon>Panax</taxon>
    </lineage>
</organism>
<dbReference type="EMBL" id="AB627122">
    <property type="protein sequence ID" value="BAK20017.1"/>
    <property type="molecule type" value="mRNA"/>
</dbReference>
<dbReference type="SMART" id="SM00432">
    <property type="entry name" value="MADS"/>
    <property type="match status" value="1"/>
</dbReference>
<dbReference type="InterPro" id="IPR002100">
    <property type="entry name" value="TF_MADSbox"/>
</dbReference>
<evidence type="ECO:0000256" key="7">
    <source>
        <dbReference type="SAM" id="MobiDB-lite"/>
    </source>
</evidence>
<feature type="domain" description="K-box" evidence="9">
    <location>
        <begin position="88"/>
        <end position="178"/>
    </location>
</feature>
<feature type="compositionally biased region" description="Basic and acidic residues" evidence="7">
    <location>
        <begin position="176"/>
        <end position="185"/>
    </location>
</feature>
<evidence type="ECO:0000259" key="8">
    <source>
        <dbReference type="PROSITE" id="PS50066"/>
    </source>
</evidence>
<dbReference type="InterPro" id="IPR050142">
    <property type="entry name" value="MADS-box/MEF2_TF"/>
</dbReference>
<evidence type="ECO:0000256" key="2">
    <source>
        <dbReference type="ARBA" id="ARBA00023015"/>
    </source>
</evidence>
<dbReference type="GO" id="GO:0005634">
    <property type="term" value="C:nucleus"/>
    <property type="evidence" value="ECO:0007669"/>
    <property type="project" value="UniProtKB-SubCell"/>
</dbReference>
<accession>F2ZBV9</accession>
<comment type="subcellular location">
    <subcellularLocation>
        <location evidence="1">Nucleus</location>
    </subcellularLocation>
</comment>
<dbReference type="Gene3D" id="3.40.1810.10">
    <property type="entry name" value="Transcription factor, MADS-box"/>
    <property type="match status" value="1"/>
</dbReference>
<dbReference type="GO" id="GO:0003700">
    <property type="term" value="F:DNA-binding transcription factor activity"/>
    <property type="evidence" value="ECO:0007669"/>
    <property type="project" value="InterPro"/>
</dbReference>
<keyword evidence="2" id="KW-0805">Transcription regulation</keyword>
<evidence type="ECO:0000256" key="3">
    <source>
        <dbReference type="ARBA" id="ARBA00023125"/>
    </source>
</evidence>
<evidence type="ECO:0000256" key="6">
    <source>
        <dbReference type="ARBA" id="ARBA00037260"/>
    </source>
</evidence>
<dbReference type="GO" id="GO:0046983">
    <property type="term" value="F:protein dimerization activity"/>
    <property type="evidence" value="ECO:0007669"/>
    <property type="project" value="InterPro"/>
</dbReference>
<dbReference type="InterPro" id="IPR002487">
    <property type="entry name" value="TF_Kbox"/>
</dbReference>
<proteinExistence type="evidence at transcript level"/>
<feature type="region of interest" description="Disordered" evidence="7">
    <location>
        <begin position="176"/>
        <end position="199"/>
    </location>
</feature>
<evidence type="ECO:0000256" key="5">
    <source>
        <dbReference type="ARBA" id="ARBA00023242"/>
    </source>
</evidence>